<comment type="caution">
    <text evidence="3">The sequence shown here is derived from an EMBL/GenBank/DDBJ whole genome shotgun (WGS) entry which is preliminary data.</text>
</comment>
<keyword evidence="2" id="KW-1133">Transmembrane helix</keyword>
<reference evidence="3 4" key="1">
    <citation type="submission" date="2024-02" db="EMBL/GenBank/DDBJ databases">
        <title>A draft genome for the cacao thread blight pathogen Marasmius crinis-equi.</title>
        <authorList>
            <person name="Cohen S.P."/>
            <person name="Baruah I.K."/>
            <person name="Amoako-Attah I."/>
            <person name="Bukari Y."/>
            <person name="Meinhardt L.W."/>
            <person name="Bailey B.A."/>
        </authorList>
    </citation>
    <scope>NUCLEOTIDE SEQUENCE [LARGE SCALE GENOMIC DNA]</scope>
    <source>
        <strain evidence="3 4">GH-76</strain>
    </source>
</reference>
<keyword evidence="4" id="KW-1185">Reference proteome</keyword>
<sequence>MTPSSKSELRNGRGPRYHPYPANQRFPPDTNAETRDVVLRNQVRRVDDAAVGHREFVFIILLLVLRLIVALILHGNTIRALKANAD</sequence>
<evidence type="ECO:0000313" key="3">
    <source>
        <dbReference type="EMBL" id="KAL0577399.1"/>
    </source>
</evidence>
<protein>
    <submittedName>
        <fullName evidence="3">Uncharacterized protein</fullName>
    </submittedName>
</protein>
<keyword evidence="2" id="KW-0812">Transmembrane</keyword>
<dbReference type="Proteomes" id="UP001465976">
    <property type="component" value="Unassembled WGS sequence"/>
</dbReference>
<feature type="transmembrane region" description="Helical" evidence="2">
    <location>
        <begin position="56"/>
        <end position="73"/>
    </location>
</feature>
<proteinExistence type="predicted"/>
<name>A0ABR3FPQ7_9AGAR</name>
<accession>A0ABR3FPQ7</accession>
<evidence type="ECO:0000313" key="4">
    <source>
        <dbReference type="Proteomes" id="UP001465976"/>
    </source>
</evidence>
<gene>
    <name evidence="3" type="ORF">V5O48_004594</name>
</gene>
<feature type="region of interest" description="Disordered" evidence="1">
    <location>
        <begin position="1"/>
        <end position="33"/>
    </location>
</feature>
<evidence type="ECO:0000256" key="1">
    <source>
        <dbReference type="SAM" id="MobiDB-lite"/>
    </source>
</evidence>
<dbReference type="EMBL" id="JBAHYK010000159">
    <property type="protein sequence ID" value="KAL0577399.1"/>
    <property type="molecule type" value="Genomic_DNA"/>
</dbReference>
<evidence type="ECO:0000256" key="2">
    <source>
        <dbReference type="SAM" id="Phobius"/>
    </source>
</evidence>
<keyword evidence="2" id="KW-0472">Membrane</keyword>
<organism evidence="3 4">
    <name type="scientific">Marasmius crinis-equi</name>
    <dbReference type="NCBI Taxonomy" id="585013"/>
    <lineage>
        <taxon>Eukaryota</taxon>
        <taxon>Fungi</taxon>
        <taxon>Dikarya</taxon>
        <taxon>Basidiomycota</taxon>
        <taxon>Agaricomycotina</taxon>
        <taxon>Agaricomycetes</taxon>
        <taxon>Agaricomycetidae</taxon>
        <taxon>Agaricales</taxon>
        <taxon>Marasmiineae</taxon>
        <taxon>Marasmiaceae</taxon>
        <taxon>Marasmius</taxon>
    </lineage>
</organism>